<evidence type="ECO:0000313" key="2">
    <source>
        <dbReference type="Proteomes" id="UP001372338"/>
    </source>
</evidence>
<proteinExistence type="predicted"/>
<keyword evidence="2" id="KW-1185">Reference proteome</keyword>
<dbReference type="AlphaFoldDB" id="A0AAN9IMW6"/>
<accession>A0AAN9IMW6</accession>
<protein>
    <submittedName>
        <fullName evidence="1">Uncharacterized protein</fullName>
    </submittedName>
</protein>
<dbReference type="EMBL" id="JAYWIO010000002">
    <property type="protein sequence ID" value="KAK7282997.1"/>
    <property type="molecule type" value="Genomic_DNA"/>
</dbReference>
<gene>
    <name evidence="1" type="ORF">RIF29_12177</name>
</gene>
<sequence>MDNRSMSSTHDNDVRDSAVTAGLEHSHHLRTFEQELMNHPAYNEWRNRVIVIIKRMVNDMVQSYFELYYGTHEVESHPPVIFPFSSPPYEGPQWPFMMSNNDQVQLNATSAYYGLFNNTVPTYPITTFSTNANNYECFHLYMMQNIATIANNFSSISDGQSFGSNVSARRHGATLTTSLQTQALLETIGATLAPPAVSLGQGLMAPPDAPATSLEEEIMELDLELKL</sequence>
<name>A0AAN9IMW6_CROPI</name>
<evidence type="ECO:0000313" key="1">
    <source>
        <dbReference type="EMBL" id="KAK7282997.1"/>
    </source>
</evidence>
<reference evidence="1 2" key="1">
    <citation type="submission" date="2024-01" db="EMBL/GenBank/DDBJ databases">
        <title>The genomes of 5 underutilized Papilionoideae crops provide insights into root nodulation and disease resistanc.</title>
        <authorList>
            <person name="Yuan L."/>
        </authorList>
    </citation>
    <scope>NUCLEOTIDE SEQUENCE [LARGE SCALE GENOMIC DNA]</scope>
    <source>
        <strain evidence="1">ZHUSHIDOU_FW_LH</strain>
        <tissue evidence="1">Leaf</tissue>
    </source>
</reference>
<dbReference type="Proteomes" id="UP001372338">
    <property type="component" value="Unassembled WGS sequence"/>
</dbReference>
<organism evidence="1 2">
    <name type="scientific">Crotalaria pallida</name>
    <name type="common">Smooth rattlebox</name>
    <name type="synonym">Crotalaria striata</name>
    <dbReference type="NCBI Taxonomy" id="3830"/>
    <lineage>
        <taxon>Eukaryota</taxon>
        <taxon>Viridiplantae</taxon>
        <taxon>Streptophyta</taxon>
        <taxon>Embryophyta</taxon>
        <taxon>Tracheophyta</taxon>
        <taxon>Spermatophyta</taxon>
        <taxon>Magnoliopsida</taxon>
        <taxon>eudicotyledons</taxon>
        <taxon>Gunneridae</taxon>
        <taxon>Pentapetalae</taxon>
        <taxon>rosids</taxon>
        <taxon>fabids</taxon>
        <taxon>Fabales</taxon>
        <taxon>Fabaceae</taxon>
        <taxon>Papilionoideae</taxon>
        <taxon>50 kb inversion clade</taxon>
        <taxon>genistoids sensu lato</taxon>
        <taxon>core genistoids</taxon>
        <taxon>Crotalarieae</taxon>
        <taxon>Crotalaria</taxon>
    </lineage>
</organism>
<comment type="caution">
    <text evidence="1">The sequence shown here is derived from an EMBL/GenBank/DDBJ whole genome shotgun (WGS) entry which is preliminary data.</text>
</comment>